<dbReference type="Proteomes" id="UP000247689">
    <property type="component" value="Unassembled WGS sequence"/>
</dbReference>
<name>A0A318D677_9GAMM</name>
<dbReference type="PANTHER" id="PTHR43031:SF1">
    <property type="entry name" value="PYRIDINE NUCLEOTIDE-DISULPHIDE OXIDOREDUCTASE"/>
    <property type="match status" value="1"/>
</dbReference>
<evidence type="ECO:0000313" key="2">
    <source>
        <dbReference type="EMBL" id="PXF62684.1"/>
    </source>
</evidence>
<dbReference type="InterPro" id="IPR001763">
    <property type="entry name" value="Rhodanese-like_dom"/>
</dbReference>
<dbReference type="SMART" id="SM00450">
    <property type="entry name" value="RHOD"/>
    <property type="match status" value="1"/>
</dbReference>
<dbReference type="SUPFAM" id="SSF52821">
    <property type="entry name" value="Rhodanese/Cell cycle control phosphatase"/>
    <property type="match status" value="1"/>
</dbReference>
<dbReference type="CDD" id="cd00158">
    <property type="entry name" value="RHOD"/>
    <property type="match status" value="1"/>
</dbReference>
<sequence>MSLKKVLIITALTLLTIACRDDGLVKESTDLPKDFTLQAGEKILINDVEFQFERVKQDSRCPKGAECIHQGNVDVVVNYTLKNTPVQKVLSLGPDATDTLVVENMIFKLGYLKPYPAVNQKIDPDGYTAHFIAFTRGDFKAATVVDVRTDEEFKTGHYIDAVHMPFDEIPSRASELEVDKDELVVVYCRSGNRAAKAKASLEKLGYTNVINAVDQSVTESLMSNE</sequence>
<dbReference type="AlphaFoldDB" id="A0A318D677"/>
<feature type="domain" description="Rhodanese" evidence="1">
    <location>
        <begin position="138"/>
        <end position="218"/>
    </location>
</feature>
<comment type="caution">
    <text evidence="2">The sequence shown here is derived from an EMBL/GenBank/DDBJ whole genome shotgun (WGS) entry which is preliminary data.</text>
</comment>
<organism evidence="2 3">
    <name type="scientific">Kangiella spongicola</name>
    <dbReference type="NCBI Taxonomy" id="796379"/>
    <lineage>
        <taxon>Bacteria</taxon>
        <taxon>Pseudomonadati</taxon>
        <taxon>Pseudomonadota</taxon>
        <taxon>Gammaproteobacteria</taxon>
        <taxon>Kangiellales</taxon>
        <taxon>Kangiellaceae</taxon>
        <taxon>Kangiella</taxon>
    </lineage>
</organism>
<evidence type="ECO:0000313" key="3">
    <source>
        <dbReference type="Proteomes" id="UP000247689"/>
    </source>
</evidence>
<dbReference type="OrthoDB" id="9814704at2"/>
<dbReference type="PROSITE" id="PS51257">
    <property type="entry name" value="PROKAR_LIPOPROTEIN"/>
    <property type="match status" value="1"/>
</dbReference>
<dbReference type="EMBL" id="QICH01000003">
    <property type="protein sequence ID" value="PXF62684.1"/>
    <property type="molecule type" value="Genomic_DNA"/>
</dbReference>
<keyword evidence="3" id="KW-1185">Reference proteome</keyword>
<dbReference type="Gene3D" id="3.40.250.10">
    <property type="entry name" value="Rhodanese-like domain"/>
    <property type="match status" value="1"/>
</dbReference>
<dbReference type="Pfam" id="PF00581">
    <property type="entry name" value="Rhodanese"/>
    <property type="match status" value="1"/>
</dbReference>
<proteinExistence type="predicted"/>
<dbReference type="InterPro" id="IPR036873">
    <property type="entry name" value="Rhodanese-like_dom_sf"/>
</dbReference>
<protein>
    <recommendedName>
        <fullName evidence="1">Rhodanese domain-containing protein</fullName>
    </recommendedName>
</protein>
<reference evidence="2 3" key="1">
    <citation type="submission" date="2018-05" db="EMBL/GenBank/DDBJ databases">
        <title>Kangiella spongicola genome sequence.</title>
        <authorList>
            <person name="Maclea K.S."/>
            <person name="Goen A.E."/>
            <person name="Kelley C."/>
            <person name="Underriner A."/>
            <person name="Silverwood T."/>
            <person name="Trachtenberg A.M."/>
        </authorList>
    </citation>
    <scope>NUCLEOTIDE SEQUENCE [LARGE SCALE GENOMIC DNA]</scope>
    <source>
        <strain evidence="2 3">ATCC BAA-2076</strain>
    </source>
</reference>
<dbReference type="PANTHER" id="PTHR43031">
    <property type="entry name" value="FAD-DEPENDENT OXIDOREDUCTASE"/>
    <property type="match status" value="1"/>
</dbReference>
<dbReference type="RefSeq" id="WP_110201593.1">
    <property type="nucleotide sequence ID" value="NZ_QICH01000003.1"/>
</dbReference>
<gene>
    <name evidence="2" type="ORF">DL796_10185</name>
</gene>
<accession>A0A318D677</accession>
<dbReference type="InterPro" id="IPR050229">
    <property type="entry name" value="GlpE_sulfurtransferase"/>
</dbReference>
<dbReference type="PROSITE" id="PS50206">
    <property type="entry name" value="RHODANESE_3"/>
    <property type="match status" value="1"/>
</dbReference>
<evidence type="ECO:0000259" key="1">
    <source>
        <dbReference type="PROSITE" id="PS50206"/>
    </source>
</evidence>